<dbReference type="AlphaFoldDB" id="A0AAV4IM48"/>
<feature type="compositionally biased region" description="Basic and acidic residues" evidence="1">
    <location>
        <begin position="203"/>
        <end position="212"/>
    </location>
</feature>
<feature type="non-terminal residue" evidence="2">
    <location>
        <position position="1"/>
    </location>
</feature>
<evidence type="ECO:0000313" key="2">
    <source>
        <dbReference type="EMBL" id="GFS10372.1"/>
    </source>
</evidence>
<dbReference type="Proteomes" id="UP000762676">
    <property type="component" value="Unassembled WGS sequence"/>
</dbReference>
<dbReference type="SUPFAM" id="SSF55729">
    <property type="entry name" value="Acyl-CoA N-acyltransferases (Nat)"/>
    <property type="match status" value="1"/>
</dbReference>
<protein>
    <recommendedName>
        <fullName evidence="4">N-acetyltransferase domain-containing protein</fullName>
    </recommendedName>
</protein>
<dbReference type="Gene3D" id="3.40.630.30">
    <property type="match status" value="1"/>
</dbReference>
<evidence type="ECO:0000313" key="3">
    <source>
        <dbReference type="Proteomes" id="UP000762676"/>
    </source>
</evidence>
<gene>
    <name evidence="2" type="ORF">ElyMa_003059400</name>
</gene>
<organism evidence="2 3">
    <name type="scientific">Elysia marginata</name>
    <dbReference type="NCBI Taxonomy" id="1093978"/>
    <lineage>
        <taxon>Eukaryota</taxon>
        <taxon>Metazoa</taxon>
        <taxon>Spiralia</taxon>
        <taxon>Lophotrochozoa</taxon>
        <taxon>Mollusca</taxon>
        <taxon>Gastropoda</taxon>
        <taxon>Heterobranchia</taxon>
        <taxon>Euthyneura</taxon>
        <taxon>Panpulmonata</taxon>
        <taxon>Sacoglossa</taxon>
        <taxon>Placobranchoidea</taxon>
        <taxon>Plakobranchidae</taxon>
        <taxon>Elysia</taxon>
    </lineage>
</organism>
<evidence type="ECO:0008006" key="4">
    <source>
        <dbReference type="Google" id="ProtNLM"/>
    </source>
</evidence>
<dbReference type="InterPro" id="IPR016181">
    <property type="entry name" value="Acyl_CoA_acyltransferase"/>
</dbReference>
<sequence>AVSKRRRQKQSAVVCGLPLSLTLPDGSTVSVTPMSENQVSQILAIRRQAEILGVQPGLGITNCLCDEDFRSEVKDVHKFAITMIADVSGQQCLSRKRPKKVSEIQGNISNKTGGRYCVKLIGKESESKTKEEDIELPKDLTESLHCGGINIEKKPEDTCHKVNSTPKTFSAGHAVDDPNHPTISKESNIDSKESSSAGVQTNDKVDESHDSSCPKGPCITSGKKGGIIDPKFVQGSSGKFSPTDIARERTGQICPGCQNSKKCNTVGGAPRESLVAGVILTDSKYYRGPSFVTPWSFVSPAYMGRGLDSLCLSISELMATRLGFWGLYLDMLVTDRFSVALVERRAGYARVGTLPHVEMDKAGQPVGCHVYYKDLRQVHNVIERKSDTNF</sequence>
<accession>A0AAV4IM48</accession>
<keyword evidence="3" id="KW-1185">Reference proteome</keyword>
<feature type="region of interest" description="Disordered" evidence="1">
    <location>
        <begin position="157"/>
        <end position="216"/>
    </location>
</feature>
<evidence type="ECO:0000256" key="1">
    <source>
        <dbReference type="SAM" id="MobiDB-lite"/>
    </source>
</evidence>
<feature type="non-terminal residue" evidence="2">
    <location>
        <position position="390"/>
    </location>
</feature>
<comment type="caution">
    <text evidence="2">The sequence shown here is derived from an EMBL/GenBank/DDBJ whole genome shotgun (WGS) entry which is preliminary data.</text>
</comment>
<reference evidence="2 3" key="1">
    <citation type="journal article" date="2021" name="Elife">
        <title>Chloroplast acquisition without the gene transfer in kleptoplastic sea slugs, Plakobranchus ocellatus.</title>
        <authorList>
            <person name="Maeda T."/>
            <person name="Takahashi S."/>
            <person name="Yoshida T."/>
            <person name="Shimamura S."/>
            <person name="Takaki Y."/>
            <person name="Nagai Y."/>
            <person name="Toyoda A."/>
            <person name="Suzuki Y."/>
            <person name="Arimoto A."/>
            <person name="Ishii H."/>
            <person name="Satoh N."/>
            <person name="Nishiyama T."/>
            <person name="Hasebe M."/>
            <person name="Maruyama T."/>
            <person name="Minagawa J."/>
            <person name="Obokata J."/>
            <person name="Shigenobu S."/>
        </authorList>
    </citation>
    <scope>NUCLEOTIDE SEQUENCE [LARGE SCALE GENOMIC DNA]</scope>
</reference>
<proteinExistence type="predicted"/>
<name>A0AAV4IM48_9GAST</name>
<dbReference type="EMBL" id="BMAT01006333">
    <property type="protein sequence ID" value="GFS10372.1"/>
    <property type="molecule type" value="Genomic_DNA"/>
</dbReference>